<evidence type="ECO:0000313" key="2">
    <source>
        <dbReference type="Proteomes" id="UP001164250"/>
    </source>
</evidence>
<sequence>MPRGLQLQDIFGMRRNNVSLIGEGSSRKGSPAWNFKQLVVYSPSKASTLPFPVRQCSCCHQIMAGLGAFEEGANKLCLAYKDWLHCLTGSDVKTTSFGGHKESRIQDKPYPQKSGKKKKIWFRRKCRGDTKSELSNIFYLTAISSPSYPPKDLHGQIISDSTPPPLQF</sequence>
<comment type="caution">
    <text evidence="1">The sequence shown here is derived from an EMBL/GenBank/DDBJ whole genome shotgun (WGS) entry which is preliminary data.</text>
</comment>
<gene>
    <name evidence="1" type="ORF">Patl1_00584</name>
</gene>
<organism evidence="1 2">
    <name type="scientific">Pistacia atlantica</name>
    <dbReference type="NCBI Taxonomy" id="434234"/>
    <lineage>
        <taxon>Eukaryota</taxon>
        <taxon>Viridiplantae</taxon>
        <taxon>Streptophyta</taxon>
        <taxon>Embryophyta</taxon>
        <taxon>Tracheophyta</taxon>
        <taxon>Spermatophyta</taxon>
        <taxon>Magnoliopsida</taxon>
        <taxon>eudicotyledons</taxon>
        <taxon>Gunneridae</taxon>
        <taxon>Pentapetalae</taxon>
        <taxon>rosids</taxon>
        <taxon>malvids</taxon>
        <taxon>Sapindales</taxon>
        <taxon>Anacardiaceae</taxon>
        <taxon>Pistacia</taxon>
    </lineage>
</organism>
<reference evidence="2" key="1">
    <citation type="journal article" date="2023" name="G3 (Bethesda)">
        <title>Genome assembly and association tests identify interacting loci associated with vigor, precocity, and sex in interspecific pistachio rootstocks.</title>
        <authorList>
            <person name="Palmer W."/>
            <person name="Jacygrad E."/>
            <person name="Sagayaradj S."/>
            <person name="Cavanaugh K."/>
            <person name="Han R."/>
            <person name="Bertier L."/>
            <person name="Beede B."/>
            <person name="Kafkas S."/>
            <person name="Golino D."/>
            <person name="Preece J."/>
            <person name="Michelmore R."/>
        </authorList>
    </citation>
    <scope>NUCLEOTIDE SEQUENCE [LARGE SCALE GENOMIC DNA]</scope>
</reference>
<protein>
    <submittedName>
        <fullName evidence="1">Uncharacterized protein</fullName>
    </submittedName>
</protein>
<name>A0ACC1CAY0_9ROSI</name>
<evidence type="ECO:0000313" key="1">
    <source>
        <dbReference type="EMBL" id="KAJ0112756.1"/>
    </source>
</evidence>
<proteinExistence type="predicted"/>
<dbReference type="EMBL" id="CM047897">
    <property type="protein sequence ID" value="KAJ0112756.1"/>
    <property type="molecule type" value="Genomic_DNA"/>
</dbReference>
<accession>A0ACC1CAY0</accession>
<dbReference type="Proteomes" id="UP001164250">
    <property type="component" value="Chromosome 1"/>
</dbReference>
<keyword evidence="2" id="KW-1185">Reference proteome</keyword>